<evidence type="ECO:0000313" key="3">
    <source>
        <dbReference type="Proteomes" id="UP000243723"/>
    </source>
</evidence>
<dbReference type="EMBL" id="NHZQ01000003">
    <property type="protein sequence ID" value="PSK60122.1"/>
    <property type="molecule type" value="Genomic_DNA"/>
</dbReference>
<gene>
    <name evidence="2" type="ORF">B9Z65_1020</name>
</gene>
<dbReference type="Proteomes" id="UP000243723">
    <property type="component" value="Unassembled WGS sequence"/>
</dbReference>
<name>A0A2P8AI21_9PEZI</name>
<protein>
    <submittedName>
        <fullName evidence="2">Uncharacterized protein</fullName>
    </submittedName>
</protein>
<feature type="compositionally biased region" description="Polar residues" evidence="1">
    <location>
        <begin position="17"/>
        <end position="26"/>
    </location>
</feature>
<feature type="region of interest" description="Disordered" evidence="1">
    <location>
        <begin position="1"/>
        <end position="42"/>
    </location>
</feature>
<reference evidence="2 3" key="1">
    <citation type="submission" date="2017-05" db="EMBL/GenBank/DDBJ databases">
        <title>Draft genome sequence of Elsinoe australis.</title>
        <authorList>
            <person name="Cheng Q."/>
        </authorList>
    </citation>
    <scope>NUCLEOTIDE SEQUENCE [LARGE SCALE GENOMIC DNA]</scope>
    <source>
        <strain evidence="2 3">NL1</strain>
    </source>
</reference>
<dbReference type="AlphaFoldDB" id="A0A2P8AI21"/>
<evidence type="ECO:0000256" key="1">
    <source>
        <dbReference type="SAM" id="MobiDB-lite"/>
    </source>
</evidence>
<proteinExistence type="predicted"/>
<feature type="compositionally biased region" description="Acidic residues" evidence="1">
    <location>
        <begin position="31"/>
        <end position="42"/>
    </location>
</feature>
<sequence length="133" mass="15616">MNVEDDSQPREGEHAPSNGNEEFTTTPQEAEQNEELPQEPLEDFAWDELESRYRTMMQTKDDEILEVAKEYEALADFFTAWVEAGQNVENERAHKRHKTQKTYVRKEEQDVEKLRSHYVGVMTAFENAMKMLS</sequence>
<organism evidence="2 3">
    <name type="scientific">Elsinoe australis</name>
    <dbReference type="NCBI Taxonomy" id="40998"/>
    <lineage>
        <taxon>Eukaryota</taxon>
        <taxon>Fungi</taxon>
        <taxon>Dikarya</taxon>
        <taxon>Ascomycota</taxon>
        <taxon>Pezizomycotina</taxon>
        <taxon>Dothideomycetes</taxon>
        <taxon>Dothideomycetidae</taxon>
        <taxon>Myriangiales</taxon>
        <taxon>Elsinoaceae</taxon>
        <taxon>Elsinoe</taxon>
    </lineage>
</organism>
<accession>A0A2P8AI21</accession>
<keyword evidence="3" id="KW-1185">Reference proteome</keyword>
<evidence type="ECO:0000313" key="2">
    <source>
        <dbReference type="EMBL" id="PSK60122.1"/>
    </source>
</evidence>
<comment type="caution">
    <text evidence="2">The sequence shown here is derived from an EMBL/GenBank/DDBJ whole genome shotgun (WGS) entry which is preliminary data.</text>
</comment>
<dbReference type="OrthoDB" id="5335351at2759"/>
<dbReference type="STRING" id="40998.A0A2P8AI21"/>